<dbReference type="PANTHER" id="PTHR45953:SF1">
    <property type="entry name" value="IDURONATE 2-SULFATASE"/>
    <property type="match status" value="1"/>
</dbReference>
<comment type="cofactor">
    <cofactor evidence="1">
        <name>Ca(2+)</name>
        <dbReference type="ChEBI" id="CHEBI:29108"/>
    </cofactor>
</comment>
<comment type="similarity">
    <text evidence="2">Belongs to the sulfatase family.</text>
</comment>
<dbReference type="InterPro" id="IPR000917">
    <property type="entry name" value="Sulfatase_N"/>
</dbReference>
<dbReference type="RefSeq" id="WP_322606871.1">
    <property type="nucleotide sequence ID" value="NZ_JARVCO010000002.1"/>
</dbReference>
<dbReference type="EMBL" id="JARVCO010000002">
    <property type="protein sequence ID" value="MDZ8117065.1"/>
    <property type="molecule type" value="Genomic_DNA"/>
</dbReference>
<dbReference type="CDD" id="cd16030">
    <property type="entry name" value="iduronate-2-sulfatase"/>
    <property type="match status" value="1"/>
</dbReference>
<organism evidence="9 10">
    <name type="scientific">Pontiella agarivorans</name>
    <dbReference type="NCBI Taxonomy" id="3038953"/>
    <lineage>
        <taxon>Bacteria</taxon>
        <taxon>Pseudomonadati</taxon>
        <taxon>Kiritimatiellota</taxon>
        <taxon>Kiritimatiellia</taxon>
        <taxon>Kiritimatiellales</taxon>
        <taxon>Pontiellaceae</taxon>
        <taxon>Pontiella</taxon>
    </lineage>
</organism>
<reference evidence="9 10" key="1">
    <citation type="journal article" date="2024" name="Appl. Environ. Microbiol.">
        <title>Pontiella agarivorans sp. nov., a novel marine anaerobic bacterium capable of degrading macroalgal polysaccharides and fixing nitrogen.</title>
        <authorList>
            <person name="Liu N."/>
            <person name="Kivenson V."/>
            <person name="Peng X."/>
            <person name="Cui Z."/>
            <person name="Lankiewicz T.S."/>
            <person name="Gosselin K.M."/>
            <person name="English C.J."/>
            <person name="Blair E.M."/>
            <person name="O'Malley M.A."/>
            <person name="Valentine D.L."/>
        </authorList>
    </citation>
    <scope>NUCLEOTIDE SEQUENCE [LARGE SCALE GENOMIC DNA]</scope>
    <source>
        <strain evidence="9 10">NLcol2</strain>
    </source>
</reference>
<evidence type="ECO:0000256" key="1">
    <source>
        <dbReference type="ARBA" id="ARBA00001913"/>
    </source>
</evidence>
<dbReference type="SUPFAM" id="SSF53649">
    <property type="entry name" value="Alkaline phosphatase-like"/>
    <property type="match status" value="1"/>
</dbReference>
<feature type="chain" id="PRO_5045293038" evidence="7">
    <location>
        <begin position="21"/>
        <end position="466"/>
    </location>
</feature>
<evidence type="ECO:0000313" key="9">
    <source>
        <dbReference type="EMBL" id="MDZ8117065.1"/>
    </source>
</evidence>
<evidence type="ECO:0000256" key="5">
    <source>
        <dbReference type="ARBA" id="ARBA00022801"/>
    </source>
</evidence>
<comment type="caution">
    <text evidence="9">The sequence shown here is derived from an EMBL/GenBank/DDBJ whole genome shotgun (WGS) entry which is preliminary data.</text>
</comment>
<dbReference type="Gene3D" id="3.40.720.10">
    <property type="entry name" value="Alkaline Phosphatase, subunit A"/>
    <property type="match status" value="1"/>
</dbReference>
<keyword evidence="5" id="KW-0378">Hydrolase</keyword>
<dbReference type="PANTHER" id="PTHR45953">
    <property type="entry name" value="IDURONATE 2-SULFATASE"/>
    <property type="match status" value="1"/>
</dbReference>
<name>A0ABU5MS87_9BACT</name>
<sequence>MRKRLFISGVLLVLCHSGMAAKPGYDAYRPNLLFIAVDDLNNFPIIGNGYPDAITPNLNKLEEQGMVFTKAYCQWPTCGPSRNSIMSGLLPTTIGGTEKIPDEALQERAHELGTKLVHEYFAENGYATYAVGKLCHDHVPEGSVDISGGRGAFTAGLGRMGKNYSNKRTSTDWFAVDKPDKEFPDYAAADFAIQQLEQKQEKPFLLMVGFLSPHVPWYVNQKWFDLYDPEKLTLPPYKKNDLDDLPEASVKVNIAKGMPRTDWAIEHKQWRNILQAYLASITFMDHQLGRIMDALEESPYAENTIIVLWSDHGYHMGEKNTFQKHSLWDRSGRVPLLFAGPGIEPGRSERVVSLLDIYPTLIELCGLPENLKNEGRSLVPLLNNPGKEWPYPAVTAWRDGSFALQTERYRYMRYQDGSEELYDHQSDPNEWTNLADNPELSRVKDGLSEQLAALGLKNTITMRKKK</sequence>
<gene>
    <name evidence="9" type="ORF">P9H32_00370</name>
</gene>
<evidence type="ECO:0000313" key="10">
    <source>
        <dbReference type="Proteomes" id="UP001290861"/>
    </source>
</evidence>
<dbReference type="Pfam" id="PF00884">
    <property type="entry name" value="Sulfatase"/>
    <property type="match status" value="1"/>
</dbReference>
<feature type="signal peptide" evidence="7">
    <location>
        <begin position="1"/>
        <end position="20"/>
    </location>
</feature>
<evidence type="ECO:0000259" key="8">
    <source>
        <dbReference type="Pfam" id="PF00884"/>
    </source>
</evidence>
<dbReference type="Proteomes" id="UP001290861">
    <property type="component" value="Unassembled WGS sequence"/>
</dbReference>
<proteinExistence type="inferred from homology"/>
<evidence type="ECO:0000256" key="2">
    <source>
        <dbReference type="ARBA" id="ARBA00008779"/>
    </source>
</evidence>
<keyword evidence="4 7" id="KW-0732">Signal</keyword>
<evidence type="ECO:0000256" key="3">
    <source>
        <dbReference type="ARBA" id="ARBA00022723"/>
    </source>
</evidence>
<evidence type="ECO:0000256" key="4">
    <source>
        <dbReference type="ARBA" id="ARBA00022729"/>
    </source>
</evidence>
<dbReference type="InterPro" id="IPR017850">
    <property type="entry name" value="Alkaline_phosphatase_core_sf"/>
</dbReference>
<keyword evidence="10" id="KW-1185">Reference proteome</keyword>
<dbReference type="InterPro" id="IPR035874">
    <property type="entry name" value="IDS"/>
</dbReference>
<feature type="domain" description="Sulfatase N-terminal" evidence="8">
    <location>
        <begin position="30"/>
        <end position="366"/>
    </location>
</feature>
<evidence type="ECO:0000256" key="6">
    <source>
        <dbReference type="ARBA" id="ARBA00022837"/>
    </source>
</evidence>
<protein>
    <submittedName>
        <fullName evidence="9">Sulfatase</fullName>
    </submittedName>
</protein>
<evidence type="ECO:0000256" key="7">
    <source>
        <dbReference type="SAM" id="SignalP"/>
    </source>
</evidence>
<keyword evidence="3" id="KW-0479">Metal-binding</keyword>
<keyword evidence="6" id="KW-0106">Calcium</keyword>
<accession>A0ABU5MS87</accession>